<dbReference type="InterPro" id="IPR036047">
    <property type="entry name" value="F-box-like_dom_sf"/>
</dbReference>
<feature type="domain" description="F-box" evidence="5">
    <location>
        <begin position="157"/>
        <end position="198"/>
    </location>
</feature>
<dbReference type="SMART" id="SM00028">
    <property type="entry name" value="TPR"/>
    <property type="match status" value="3"/>
</dbReference>
<reference evidence="6" key="1">
    <citation type="journal article" date="2014" name="Genome Announc.">
        <title>De novo whole-genome sequence and genome annotation of Lichtheimia ramosa.</title>
        <authorList>
            <person name="Linde J."/>
            <person name="Schwartze V."/>
            <person name="Binder U."/>
            <person name="Lass-Florl C."/>
            <person name="Voigt K."/>
            <person name="Horn F."/>
        </authorList>
    </citation>
    <scope>NUCLEOTIDE SEQUENCE</scope>
    <source>
        <strain evidence="6">JMRC FSU:6197</strain>
    </source>
</reference>
<dbReference type="Gene3D" id="1.25.40.10">
    <property type="entry name" value="Tetratricopeptide repeat domain"/>
    <property type="match status" value="1"/>
</dbReference>
<dbReference type="Gene3D" id="1.20.1280.50">
    <property type="match status" value="1"/>
</dbReference>
<dbReference type="OrthoDB" id="2218971at2759"/>
<dbReference type="Gene3D" id="3.80.10.10">
    <property type="entry name" value="Ribonuclease Inhibitor"/>
    <property type="match status" value="1"/>
</dbReference>
<dbReference type="SMART" id="SM00256">
    <property type="entry name" value="FBOX"/>
    <property type="match status" value="1"/>
</dbReference>
<dbReference type="PANTHER" id="PTHR22904">
    <property type="entry name" value="TPR REPEAT CONTAINING PROTEIN"/>
    <property type="match status" value="1"/>
</dbReference>
<dbReference type="GO" id="GO:0051879">
    <property type="term" value="F:Hsp90 protein binding"/>
    <property type="evidence" value="ECO:0007669"/>
    <property type="project" value="TreeGrafter"/>
</dbReference>
<accession>A0A077X0Q3</accession>
<proteinExistence type="predicted"/>
<dbReference type="SUPFAM" id="SSF52047">
    <property type="entry name" value="RNI-like"/>
    <property type="match status" value="1"/>
</dbReference>
<keyword evidence="1" id="KW-0677">Repeat</keyword>
<evidence type="ECO:0000256" key="1">
    <source>
        <dbReference type="ARBA" id="ARBA00022737"/>
    </source>
</evidence>
<dbReference type="PANTHER" id="PTHR22904:SF523">
    <property type="entry name" value="STRESS-INDUCED-PHOSPHOPROTEIN 1"/>
    <property type="match status" value="1"/>
</dbReference>
<dbReference type="AlphaFoldDB" id="A0A077X0Q3"/>
<evidence type="ECO:0000256" key="3">
    <source>
        <dbReference type="PROSITE-ProRule" id="PRU00339"/>
    </source>
</evidence>
<feature type="repeat" description="TPR" evidence="3">
    <location>
        <begin position="93"/>
        <end position="126"/>
    </location>
</feature>
<gene>
    <name evidence="6" type="ORF">LRAMOSA05343</name>
</gene>
<dbReference type="SUPFAM" id="SSF81383">
    <property type="entry name" value="F-box domain"/>
    <property type="match status" value="1"/>
</dbReference>
<dbReference type="InterPro" id="IPR019734">
    <property type="entry name" value="TPR_rpt"/>
</dbReference>
<dbReference type="InterPro" id="IPR011990">
    <property type="entry name" value="TPR-like_helical_dom_sf"/>
</dbReference>
<dbReference type="InterPro" id="IPR032675">
    <property type="entry name" value="LRR_dom_sf"/>
</dbReference>
<keyword evidence="2 3" id="KW-0802">TPR repeat</keyword>
<evidence type="ECO:0000256" key="2">
    <source>
        <dbReference type="ARBA" id="ARBA00022803"/>
    </source>
</evidence>
<evidence type="ECO:0000313" key="6">
    <source>
        <dbReference type="EMBL" id="CDS13165.1"/>
    </source>
</evidence>
<dbReference type="InterPro" id="IPR001810">
    <property type="entry name" value="F-box_dom"/>
</dbReference>
<organism evidence="6">
    <name type="scientific">Lichtheimia ramosa</name>
    <dbReference type="NCBI Taxonomy" id="688394"/>
    <lineage>
        <taxon>Eukaryota</taxon>
        <taxon>Fungi</taxon>
        <taxon>Fungi incertae sedis</taxon>
        <taxon>Mucoromycota</taxon>
        <taxon>Mucoromycotina</taxon>
        <taxon>Mucoromycetes</taxon>
        <taxon>Mucorales</taxon>
        <taxon>Lichtheimiaceae</taxon>
        <taxon>Lichtheimia</taxon>
    </lineage>
</organism>
<protein>
    <recommendedName>
        <fullName evidence="5">F-box domain-containing protein</fullName>
    </recommendedName>
</protein>
<dbReference type="Pfam" id="PF00646">
    <property type="entry name" value="F-box"/>
    <property type="match status" value="1"/>
</dbReference>
<evidence type="ECO:0000259" key="5">
    <source>
        <dbReference type="SMART" id="SM00256"/>
    </source>
</evidence>
<evidence type="ECO:0000256" key="4">
    <source>
        <dbReference type="SAM" id="MobiDB-lite"/>
    </source>
</evidence>
<dbReference type="PROSITE" id="PS50005">
    <property type="entry name" value="TPR"/>
    <property type="match status" value="1"/>
</dbReference>
<dbReference type="EMBL" id="LK023379">
    <property type="protein sequence ID" value="CDS13165.1"/>
    <property type="molecule type" value="Genomic_DNA"/>
</dbReference>
<feature type="region of interest" description="Disordered" evidence="4">
    <location>
        <begin position="1"/>
        <end position="22"/>
    </location>
</feature>
<name>A0A077X0Q3_9FUNG</name>
<dbReference type="SUPFAM" id="SSF48452">
    <property type="entry name" value="TPR-like"/>
    <property type="match status" value="1"/>
</dbReference>
<sequence length="558" mass="64014">MLKRPASKNQNNDRSVKRMRTQTTPWKAAFERGRKYFADALYEDAIVEFSQAIESNQNITLYDCRAAAYEKVGQYAKALEDAMTMMKMAPDQSKGYLRAGKVLVVQERFSKAIAVYERALKYVNKSDSRYAMLETMQQRAKASMKQQHKEYDFTKILPYDILHTIFAQVSFDRRIQCMAVCRSWRNFLKSWSGMWCNLHLTSAMSVYAIKQYMSYTTGRYVRQLCMTGQKKSRMNTILQLGIDRDCHYIQSLDIVDCEIPGSVFLRFLRLMGKELRSLKLVDTGLSLNVVIVHVFESCPGITQLIYHDAHSSEEIQLKKQLNLTHLSLSGTSHDIQQQFIQHCPHLIRLSLYPSKCDDILTLALKNCPKLIEFTIGKRTEYWMTDDNNKVSKGLQQLAFQSHSDVSERSLITAIEMNYNTLQVIDIRGCYTFSTSAANRLTSLPMTHLREVYIQSTAAFSDNQLCELIRSATALETVHLQSMPSVTNAVLEALAEQQFLRRIDISNCPNVTGLGIRQLLHDKHMIQCLVINNCTNIRPDAVSLAREKLGRNAVEFKFE</sequence>